<keyword evidence="3 5" id="KW-0238">DNA-binding</keyword>
<evidence type="ECO:0000313" key="7">
    <source>
        <dbReference type="EMBL" id="MFC4735172.1"/>
    </source>
</evidence>
<proteinExistence type="predicted"/>
<dbReference type="EMBL" id="JBHSGK010000003">
    <property type="protein sequence ID" value="MFC4735172.1"/>
    <property type="molecule type" value="Genomic_DNA"/>
</dbReference>
<dbReference type="Pfam" id="PF13977">
    <property type="entry name" value="TetR_C_6"/>
    <property type="match status" value="1"/>
</dbReference>
<dbReference type="SUPFAM" id="SSF46689">
    <property type="entry name" value="Homeodomain-like"/>
    <property type="match status" value="1"/>
</dbReference>
<evidence type="ECO:0000256" key="3">
    <source>
        <dbReference type="ARBA" id="ARBA00023125"/>
    </source>
</evidence>
<dbReference type="Gene3D" id="1.10.357.10">
    <property type="entry name" value="Tetracycline Repressor, domain 2"/>
    <property type="match status" value="1"/>
</dbReference>
<keyword evidence="2" id="KW-0805">Transcription regulation</keyword>
<keyword evidence="8" id="KW-1185">Reference proteome</keyword>
<evidence type="ECO:0000256" key="2">
    <source>
        <dbReference type="ARBA" id="ARBA00023015"/>
    </source>
</evidence>
<dbReference type="Proteomes" id="UP001595896">
    <property type="component" value="Unassembled WGS sequence"/>
</dbReference>
<evidence type="ECO:0000256" key="4">
    <source>
        <dbReference type="ARBA" id="ARBA00023163"/>
    </source>
</evidence>
<feature type="domain" description="HTH tetR-type" evidence="6">
    <location>
        <begin position="11"/>
        <end position="71"/>
    </location>
</feature>
<sequence>MRDDLRMVKGSETKRRLLETAMAIVAAEGLQGVSAKKVADASVISKSSVFHHFRSVDELLQELLLMITRNLSKELAQPHTSAEEYLYAIGAEIFQSSNEEALAYTTLLHYVNAALYTPEYRDVLLQSNEEMIDAMTNQLSLFSQKPERQLKQVAEMIVVTLDGYGIHYLLEPDRTDWREIWSLHVKGWLQLL</sequence>
<evidence type="ECO:0000259" key="6">
    <source>
        <dbReference type="PROSITE" id="PS50977"/>
    </source>
</evidence>
<evidence type="ECO:0000256" key="1">
    <source>
        <dbReference type="ARBA" id="ARBA00022491"/>
    </source>
</evidence>
<dbReference type="PROSITE" id="PS50977">
    <property type="entry name" value="HTH_TETR_2"/>
    <property type="match status" value="1"/>
</dbReference>
<comment type="caution">
    <text evidence="7">The sequence shown here is derived from an EMBL/GenBank/DDBJ whole genome shotgun (WGS) entry which is preliminary data.</text>
</comment>
<dbReference type="InterPro" id="IPR001647">
    <property type="entry name" value="HTH_TetR"/>
</dbReference>
<evidence type="ECO:0000256" key="5">
    <source>
        <dbReference type="PROSITE-ProRule" id="PRU00335"/>
    </source>
</evidence>
<protein>
    <submittedName>
        <fullName evidence="7">TetR/AcrR family transcriptional regulator</fullName>
    </submittedName>
</protein>
<reference evidence="8" key="1">
    <citation type="journal article" date="2019" name="Int. J. Syst. Evol. Microbiol.">
        <title>The Global Catalogue of Microorganisms (GCM) 10K type strain sequencing project: providing services to taxonomists for standard genome sequencing and annotation.</title>
        <authorList>
            <consortium name="The Broad Institute Genomics Platform"/>
            <consortium name="The Broad Institute Genome Sequencing Center for Infectious Disease"/>
            <person name="Wu L."/>
            <person name="Ma J."/>
        </authorList>
    </citation>
    <scope>NUCLEOTIDE SEQUENCE [LARGE SCALE GENOMIC DNA]</scope>
    <source>
        <strain evidence="8">JCM 12165</strain>
    </source>
</reference>
<evidence type="ECO:0000313" key="8">
    <source>
        <dbReference type="Proteomes" id="UP001595896"/>
    </source>
</evidence>
<keyword evidence="4" id="KW-0804">Transcription</keyword>
<dbReference type="SUPFAM" id="SSF48498">
    <property type="entry name" value="Tetracyclin repressor-like, C-terminal domain"/>
    <property type="match status" value="1"/>
</dbReference>
<keyword evidence="1" id="KW-0678">Repressor</keyword>
<dbReference type="Pfam" id="PF00440">
    <property type="entry name" value="TetR_N"/>
    <property type="match status" value="1"/>
</dbReference>
<dbReference type="InterPro" id="IPR050624">
    <property type="entry name" value="HTH-type_Tx_Regulator"/>
</dbReference>
<feature type="DNA-binding region" description="H-T-H motif" evidence="5">
    <location>
        <begin position="34"/>
        <end position="53"/>
    </location>
</feature>
<name>A0ABV9NSP1_9BACI</name>
<dbReference type="InterPro" id="IPR036271">
    <property type="entry name" value="Tet_transcr_reg_TetR-rel_C_sf"/>
</dbReference>
<accession>A0ABV9NSP1</accession>
<dbReference type="InterPro" id="IPR009057">
    <property type="entry name" value="Homeodomain-like_sf"/>
</dbReference>
<dbReference type="RefSeq" id="WP_377907799.1">
    <property type="nucleotide sequence ID" value="NZ_JBHSGK010000003.1"/>
</dbReference>
<organism evidence="7 8">
    <name type="scientific">Bacillus daqingensis</name>
    <dbReference type="NCBI Taxonomy" id="872396"/>
    <lineage>
        <taxon>Bacteria</taxon>
        <taxon>Bacillati</taxon>
        <taxon>Bacillota</taxon>
        <taxon>Bacilli</taxon>
        <taxon>Bacillales</taxon>
        <taxon>Bacillaceae</taxon>
        <taxon>Bacillus</taxon>
    </lineage>
</organism>
<dbReference type="InterPro" id="IPR039538">
    <property type="entry name" value="BetI_C"/>
</dbReference>
<dbReference type="PANTHER" id="PTHR43479:SF11">
    <property type="entry name" value="ACREF_ENVCD OPERON REPRESSOR-RELATED"/>
    <property type="match status" value="1"/>
</dbReference>
<dbReference type="PANTHER" id="PTHR43479">
    <property type="entry name" value="ACREF/ENVCD OPERON REPRESSOR-RELATED"/>
    <property type="match status" value="1"/>
</dbReference>
<gene>
    <name evidence="7" type="ORF">ACFO4L_01120</name>
</gene>
<dbReference type="PRINTS" id="PR00455">
    <property type="entry name" value="HTHTETR"/>
</dbReference>